<reference evidence="2" key="1">
    <citation type="submission" date="2021-08" db="EMBL/GenBank/DDBJ databases">
        <title>Complete genome sequence of Pseudomonas phytophila.</title>
        <authorList>
            <person name="Weir B.S."/>
            <person name="Templeton M.D."/>
            <person name="Arshed S."/>
            <person name="Andersen M.T."/>
            <person name="Jayaraman J."/>
        </authorList>
    </citation>
    <scope>NUCLEOTIDE SEQUENCE</scope>
    <source>
        <strain evidence="2">ICMP 23753</strain>
    </source>
</reference>
<evidence type="ECO:0000313" key="3">
    <source>
        <dbReference type="Proteomes" id="UP001063228"/>
    </source>
</evidence>
<feature type="domain" description="Knr4/Smi1-like" evidence="1">
    <location>
        <begin position="19"/>
        <end position="135"/>
    </location>
</feature>
<dbReference type="SUPFAM" id="SSF160631">
    <property type="entry name" value="SMI1/KNR4-like"/>
    <property type="match status" value="1"/>
</dbReference>
<organism evidence="2 3">
    <name type="scientific">Pseudomonas phytophila</name>
    <dbReference type="NCBI Taxonomy" id="2867264"/>
    <lineage>
        <taxon>Bacteria</taxon>
        <taxon>Pseudomonadati</taxon>
        <taxon>Pseudomonadota</taxon>
        <taxon>Gammaproteobacteria</taxon>
        <taxon>Pseudomonadales</taxon>
        <taxon>Pseudomonadaceae</taxon>
        <taxon>Pseudomonas</taxon>
    </lineage>
</organism>
<name>A0ABY6F9M0_9PSED</name>
<keyword evidence="3" id="KW-1185">Reference proteome</keyword>
<dbReference type="RefSeq" id="WP_099271121.1">
    <property type="nucleotide sequence ID" value="NZ_CP081201.1"/>
</dbReference>
<accession>A0ABY6F9M0</accession>
<dbReference type="SMART" id="SM00860">
    <property type="entry name" value="SMI1_KNR4"/>
    <property type="match status" value="1"/>
</dbReference>
<evidence type="ECO:0000313" key="2">
    <source>
        <dbReference type="EMBL" id="UXZ94576.1"/>
    </source>
</evidence>
<proteinExistence type="predicted"/>
<dbReference type="InterPro" id="IPR037883">
    <property type="entry name" value="Knr4/Smi1-like_sf"/>
</dbReference>
<sequence>MDLRTLLLSGDYQFECDPPAAESSIEALIAATPVPLPCEYLELLRLSDGGEADMSGYPRYVRIWSALKAIENNRDYEVAKWLPGFIGFGDNGGPDMIGFDTRSGPPFPVCSVMFVPMEWESAMGTVPNFDIFIRQLLKHGDIND</sequence>
<dbReference type="EMBL" id="CP081201">
    <property type="protein sequence ID" value="UXZ94576.1"/>
    <property type="molecule type" value="Genomic_DNA"/>
</dbReference>
<protein>
    <submittedName>
        <fullName evidence="2">SMI1/KNR4 family protein</fullName>
    </submittedName>
</protein>
<evidence type="ECO:0000259" key="1">
    <source>
        <dbReference type="SMART" id="SM00860"/>
    </source>
</evidence>
<dbReference type="Proteomes" id="UP001063228">
    <property type="component" value="Chromosome"/>
</dbReference>
<dbReference type="Pfam" id="PF09346">
    <property type="entry name" value="SMI1_KNR4"/>
    <property type="match status" value="1"/>
</dbReference>
<dbReference type="InterPro" id="IPR018958">
    <property type="entry name" value="Knr4/Smi1-like_dom"/>
</dbReference>
<dbReference type="Gene3D" id="3.40.1580.10">
    <property type="entry name" value="SMI1/KNR4-like"/>
    <property type="match status" value="1"/>
</dbReference>
<gene>
    <name evidence="2" type="ORF">K3169_19685</name>
</gene>